<proteinExistence type="predicted"/>
<dbReference type="Pfam" id="PF07247">
    <property type="entry name" value="AATase"/>
    <property type="match status" value="1"/>
</dbReference>
<dbReference type="VEuPathDB" id="FungiDB:PV06_06785"/>
<protein>
    <recommendedName>
        <fullName evidence="3">Alcohol acetyltransferase</fullName>
    </recommendedName>
</protein>
<dbReference type="OrthoDB" id="2150604at2759"/>
<dbReference type="EMBL" id="KN847337">
    <property type="protein sequence ID" value="KIW41208.1"/>
    <property type="molecule type" value="Genomic_DNA"/>
</dbReference>
<name>A0A0D2DDR7_9EURO</name>
<dbReference type="GeneID" id="27358859"/>
<dbReference type="SUPFAM" id="SSF52777">
    <property type="entry name" value="CoA-dependent acyltransferases"/>
    <property type="match status" value="2"/>
</dbReference>
<organism evidence="1 2">
    <name type="scientific">Exophiala oligosperma</name>
    <dbReference type="NCBI Taxonomy" id="215243"/>
    <lineage>
        <taxon>Eukaryota</taxon>
        <taxon>Fungi</taxon>
        <taxon>Dikarya</taxon>
        <taxon>Ascomycota</taxon>
        <taxon>Pezizomycotina</taxon>
        <taxon>Eurotiomycetes</taxon>
        <taxon>Chaetothyriomycetidae</taxon>
        <taxon>Chaetothyriales</taxon>
        <taxon>Herpotrichiellaceae</taxon>
        <taxon>Exophiala</taxon>
    </lineage>
</organism>
<dbReference type="Gene3D" id="3.30.559.10">
    <property type="entry name" value="Chloramphenicol acetyltransferase-like domain"/>
    <property type="match status" value="1"/>
</dbReference>
<dbReference type="AlphaFoldDB" id="A0A0D2DDR7"/>
<sequence>MTTEQIDMPPLRPLGIFERFMVARSQQGVYHKVGVTAFYSSDRKATTKENLKPAIYSALALVISKHANLSITPAGIDSSESYFARLPYVNLDELVAFTEIENILDGEGRHRPALDHFLEREHSRPWDLRAPLPLWRLHILQQPGGDASRFVLCYMFHHAIGDTKSALVFHQALEEALNTTDGGTETSSMVSSPDLPLIPPLDAFVDTTREVDGGSAPEEAGAVWTGAEQFLPVRTRFRSLRFGGDESTEFLRLCKAHGVSLTAAIQAMLVTALFEKLPSEYTALRTDCPISLREWLPAPVSALSMGILVDTFLETHQRPNLSHGGKQGSFAWVDDAQTTKKRIDRAVRERRGDGLLEKLSHVKDVEAWTMAKMGQPRTTSLELSNVGRLPSLAENNRSARIHGLVFSQSAGAVSGAIKVSCVTGKDGRISLGFTWQEGVVEDGFMDEFLDEFLSIFDGDLIFFQQMHNGP</sequence>
<dbReference type="InterPro" id="IPR023213">
    <property type="entry name" value="CAT-like_dom_sf"/>
</dbReference>
<dbReference type="InterPro" id="IPR010828">
    <property type="entry name" value="Atf2/Sli1-like"/>
</dbReference>
<dbReference type="STRING" id="215243.A0A0D2DDR7"/>
<dbReference type="InterPro" id="IPR052058">
    <property type="entry name" value="Alcohol_O-acetyltransferase"/>
</dbReference>
<dbReference type="GO" id="GO:0008080">
    <property type="term" value="F:N-acetyltransferase activity"/>
    <property type="evidence" value="ECO:0007669"/>
    <property type="project" value="TreeGrafter"/>
</dbReference>
<dbReference type="HOGENOM" id="CLU_024469_1_1_1"/>
<evidence type="ECO:0008006" key="3">
    <source>
        <dbReference type="Google" id="ProtNLM"/>
    </source>
</evidence>
<dbReference type="PANTHER" id="PTHR28037">
    <property type="entry name" value="ALCOHOL O-ACETYLTRANSFERASE 1-RELATED"/>
    <property type="match status" value="1"/>
</dbReference>
<evidence type="ECO:0000313" key="1">
    <source>
        <dbReference type="EMBL" id="KIW41208.1"/>
    </source>
</evidence>
<dbReference type="RefSeq" id="XP_016261424.1">
    <property type="nucleotide sequence ID" value="XM_016407944.1"/>
</dbReference>
<dbReference type="Proteomes" id="UP000053342">
    <property type="component" value="Unassembled WGS sequence"/>
</dbReference>
<reference evidence="1 2" key="1">
    <citation type="submission" date="2015-01" db="EMBL/GenBank/DDBJ databases">
        <title>The Genome Sequence of Exophiala oligosperma CBS72588.</title>
        <authorList>
            <consortium name="The Broad Institute Genomics Platform"/>
            <person name="Cuomo C."/>
            <person name="de Hoog S."/>
            <person name="Gorbushina A."/>
            <person name="Stielow B."/>
            <person name="Teixiera M."/>
            <person name="Abouelleil A."/>
            <person name="Chapman S.B."/>
            <person name="Priest M."/>
            <person name="Young S.K."/>
            <person name="Wortman J."/>
            <person name="Nusbaum C."/>
            <person name="Birren B."/>
        </authorList>
    </citation>
    <scope>NUCLEOTIDE SEQUENCE [LARGE SCALE GENOMIC DNA]</scope>
    <source>
        <strain evidence="1 2">CBS 72588</strain>
    </source>
</reference>
<gene>
    <name evidence="1" type="ORF">PV06_06785</name>
</gene>
<keyword evidence="2" id="KW-1185">Reference proteome</keyword>
<dbReference type="PANTHER" id="PTHR28037:SF1">
    <property type="entry name" value="ALCOHOL O-ACETYLTRANSFERASE 1-RELATED"/>
    <property type="match status" value="1"/>
</dbReference>
<accession>A0A0D2DDR7</accession>
<evidence type="ECO:0000313" key="2">
    <source>
        <dbReference type="Proteomes" id="UP000053342"/>
    </source>
</evidence>